<dbReference type="Pfam" id="PF06969">
    <property type="entry name" value="HemN_C"/>
    <property type="match status" value="1"/>
</dbReference>
<dbReference type="InterPro" id="IPR010723">
    <property type="entry name" value="HemN_C"/>
</dbReference>
<dbReference type="GO" id="GO:0006779">
    <property type="term" value="P:porphyrin-containing compound biosynthetic process"/>
    <property type="evidence" value="ECO:0007669"/>
    <property type="project" value="InterPro"/>
</dbReference>
<evidence type="ECO:0000313" key="4">
    <source>
        <dbReference type="EMBL" id="EAQ82370.1"/>
    </source>
</evidence>
<dbReference type="Proteomes" id="UP000004358">
    <property type="component" value="Unassembled WGS sequence"/>
</dbReference>
<comment type="caution">
    <text evidence="4">The sequence shown here is derived from an EMBL/GenBank/DDBJ whole genome shotgun (WGS) entry which is preliminary data.</text>
</comment>
<protein>
    <recommendedName>
        <fullName evidence="2">Heme chaperone HemW</fullName>
    </recommendedName>
</protein>
<dbReference type="GO" id="GO:0046872">
    <property type="term" value="F:metal ion binding"/>
    <property type="evidence" value="ECO:0007669"/>
    <property type="project" value="UniProtKB-UniRule"/>
</dbReference>
<dbReference type="SMART" id="SM00729">
    <property type="entry name" value="Elp3"/>
    <property type="match status" value="1"/>
</dbReference>
<dbReference type="PANTHER" id="PTHR13932:SF5">
    <property type="entry name" value="RADICAL S-ADENOSYL METHIONINE DOMAIN-CONTAINING PROTEIN 1, MITOCHONDRIAL"/>
    <property type="match status" value="1"/>
</dbReference>
<keyword evidence="2" id="KW-0949">S-adenosyl-L-methionine</keyword>
<name>A3ZN41_9BACT</name>
<dbReference type="RefSeq" id="WP_002650213.1">
    <property type="nucleotide sequence ID" value="NZ_AANZ01000002.1"/>
</dbReference>
<dbReference type="SFLD" id="SFLDF00562">
    <property type="entry name" value="HemN-like__clustered_with_heat"/>
    <property type="match status" value="1"/>
</dbReference>
<dbReference type="CDD" id="cd01335">
    <property type="entry name" value="Radical_SAM"/>
    <property type="match status" value="1"/>
</dbReference>
<keyword evidence="2" id="KW-0004">4Fe-4S</keyword>
<reference evidence="4 5" key="1">
    <citation type="submission" date="2006-02" db="EMBL/GenBank/DDBJ databases">
        <authorList>
            <person name="Amann R."/>
            <person name="Ferriera S."/>
            <person name="Johnson J."/>
            <person name="Kravitz S."/>
            <person name="Halpern A."/>
            <person name="Remington K."/>
            <person name="Beeson K."/>
            <person name="Tran B."/>
            <person name="Rogers Y.-H."/>
            <person name="Friedman R."/>
            <person name="Venter J.C."/>
        </authorList>
    </citation>
    <scope>NUCLEOTIDE SEQUENCE [LARGE SCALE GENOMIC DNA]</scope>
    <source>
        <strain evidence="4 5">DSM 3645</strain>
    </source>
</reference>
<dbReference type="NCBIfam" id="TIGR00539">
    <property type="entry name" value="hemN_rel"/>
    <property type="match status" value="1"/>
</dbReference>
<organism evidence="4 5">
    <name type="scientific">Blastopirellula marina DSM 3645</name>
    <dbReference type="NCBI Taxonomy" id="314230"/>
    <lineage>
        <taxon>Bacteria</taxon>
        <taxon>Pseudomonadati</taxon>
        <taxon>Planctomycetota</taxon>
        <taxon>Planctomycetia</taxon>
        <taxon>Pirellulales</taxon>
        <taxon>Pirellulaceae</taxon>
        <taxon>Blastopirellula</taxon>
    </lineage>
</organism>
<dbReference type="InterPro" id="IPR007197">
    <property type="entry name" value="rSAM"/>
</dbReference>
<dbReference type="STRING" id="314230.DSM3645_01610"/>
<dbReference type="SFLD" id="SFLDF00288">
    <property type="entry name" value="HemN-like__clustered_with_nucl"/>
    <property type="match status" value="1"/>
</dbReference>
<dbReference type="HOGENOM" id="CLU_027579_0_1_0"/>
<dbReference type="Pfam" id="PF04055">
    <property type="entry name" value="Radical_SAM"/>
    <property type="match status" value="1"/>
</dbReference>
<keyword evidence="2" id="KW-0479">Metal-binding</keyword>
<evidence type="ECO:0000259" key="3">
    <source>
        <dbReference type="PROSITE" id="PS51918"/>
    </source>
</evidence>
<dbReference type="InterPro" id="IPR058240">
    <property type="entry name" value="rSAM_sf"/>
</dbReference>
<comment type="subcellular location">
    <subcellularLocation>
        <location evidence="2">Cytoplasm</location>
    </subcellularLocation>
</comment>
<dbReference type="PANTHER" id="PTHR13932">
    <property type="entry name" value="COPROPORPHYRINIGEN III OXIDASE"/>
    <property type="match status" value="1"/>
</dbReference>
<dbReference type="EMBL" id="AANZ01000002">
    <property type="protein sequence ID" value="EAQ82370.1"/>
    <property type="molecule type" value="Genomic_DNA"/>
</dbReference>
<evidence type="ECO:0000313" key="5">
    <source>
        <dbReference type="Proteomes" id="UP000004358"/>
    </source>
</evidence>
<accession>A3ZN41</accession>
<keyword evidence="2" id="KW-0411">Iron-sulfur</keyword>
<dbReference type="SFLD" id="SFLDG01065">
    <property type="entry name" value="anaerobic_coproporphyrinogen-I"/>
    <property type="match status" value="2"/>
</dbReference>
<dbReference type="SFLD" id="SFLDS00029">
    <property type="entry name" value="Radical_SAM"/>
    <property type="match status" value="2"/>
</dbReference>
<dbReference type="GO" id="GO:0005737">
    <property type="term" value="C:cytoplasm"/>
    <property type="evidence" value="ECO:0007669"/>
    <property type="project" value="UniProtKB-SubCell"/>
</dbReference>
<evidence type="ECO:0000256" key="1">
    <source>
        <dbReference type="ARBA" id="ARBA00006100"/>
    </source>
</evidence>
<dbReference type="SUPFAM" id="SSF102114">
    <property type="entry name" value="Radical SAM enzymes"/>
    <property type="match status" value="1"/>
</dbReference>
<dbReference type="AlphaFoldDB" id="A3ZN41"/>
<dbReference type="SFLD" id="SFLDG01082">
    <property type="entry name" value="B12-binding_domain_containing"/>
    <property type="match status" value="1"/>
</dbReference>
<feature type="domain" description="Radical SAM core" evidence="3">
    <location>
        <begin position="9"/>
        <end position="238"/>
    </location>
</feature>
<gene>
    <name evidence="4" type="ORF">DSM3645_01610</name>
</gene>
<proteinExistence type="inferred from homology"/>
<keyword evidence="2" id="KW-0963">Cytoplasm</keyword>
<dbReference type="InterPro" id="IPR004559">
    <property type="entry name" value="HemW-like"/>
</dbReference>
<dbReference type="InterPro" id="IPR023404">
    <property type="entry name" value="rSAM_horseshoe"/>
</dbReference>
<dbReference type="InterPro" id="IPR006638">
    <property type="entry name" value="Elp3/MiaA/NifB-like_rSAM"/>
</dbReference>
<dbReference type="Gene3D" id="3.80.30.20">
    <property type="entry name" value="tm_1862 like domain"/>
    <property type="match status" value="1"/>
</dbReference>
<comment type="similarity">
    <text evidence="1">Belongs to the anaerobic coproporphyrinogen-III oxidase family. HemW subfamily.</text>
</comment>
<sequence>MNRKLISPVDSKTPRSVYVHVPFCLRRCGYCNFTLVAGRDDLIDSYLQAIEREMRQLEQPHEVDTIFYGGGTPTHLPTPQLEKLLQLTAERFPPAADYEWSVEANPADLSDEKLDLLAAAGVNRISLGVQSFRDAKLQLLERDHLGADAQSAAQRVRPKFAQLAIDLIFAAPGESVPQWRDDVRQAIELGADHVSTYGLTFEKGTTFWNRLLHDDLQEVDEETQRDQYLSGIEMLTTAGLQHYEVSNFARPHRRCAHNENYWLGGGYFAFGPGAARYVAGRRETNHRSTTRYIQRMLAGESPVAEWEELTPEETARERLIFGLRRLEGIDPADFAAATGFTIDQLAGETLDRFERQGAILRRDDRICLSRAGLLVSDAIWPDLL</sequence>
<dbReference type="GO" id="GO:0051539">
    <property type="term" value="F:4 iron, 4 sulfur cluster binding"/>
    <property type="evidence" value="ECO:0007669"/>
    <property type="project" value="UniProtKB-UniRule"/>
</dbReference>
<dbReference type="OrthoDB" id="9808022at2"/>
<keyword evidence="2" id="KW-0408">Iron</keyword>
<keyword evidence="2" id="KW-0349">Heme</keyword>
<comment type="function">
    <text evidence="2">Probably acts as a heme chaperone, transferring heme to an unknown acceptor. Binds one molecule of heme per monomer, possibly covalently. Binds 1 [4Fe-4S] cluster. The cluster is coordinated with 3 cysteines and an exchangeable S-adenosyl-L-methionine.</text>
</comment>
<evidence type="ECO:0000256" key="2">
    <source>
        <dbReference type="RuleBase" id="RU364116"/>
    </source>
</evidence>
<dbReference type="PROSITE" id="PS51918">
    <property type="entry name" value="RADICAL_SAM"/>
    <property type="match status" value="1"/>
</dbReference>
<dbReference type="InterPro" id="IPR034505">
    <property type="entry name" value="Coproporphyrinogen-III_oxidase"/>
</dbReference>
<keyword evidence="2" id="KW-0143">Chaperone</keyword>
<dbReference type="GO" id="GO:0004109">
    <property type="term" value="F:coproporphyrinogen oxidase activity"/>
    <property type="evidence" value="ECO:0007669"/>
    <property type="project" value="InterPro"/>
</dbReference>